<dbReference type="OrthoDB" id="10449007at2759"/>
<feature type="signal peptide" evidence="1">
    <location>
        <begin position="1"/>
        <end position="22"/>
    </location>
</feature>
<gene>
    <name evidence="2" type="ORF">PHMEG_00031046</name>
</gene>
<organism evidence="2 3">
    <name type="scientific">Phytophthora megakarya</name>
    <dbReference type="NCBI Taxonomy" id="4795"/>
    <lineage>
        <taxon>Eukaryota</taxon>
        <taxon>Sar</taxon>
        <taxon>Stramenopiles</taxon>
        <taxon>Oomycota</taxon>
        <taxon>Peronosporomycetes</taxon>
        <taxon>Peronosporales</taxon>
        <taxon>Peronosporaceae</taxon>
        <taxon>Phytophthora</taxon>
    </lineage>
</organism>
<sequence>MAFSIITKIFVLFAMLALTANGTQNLRVDASEHGARKLESAGKEQIAALAEMAVKLPIPRKIYEKWQQFKNSVAKST</sequence>
<keyword evidence="3" id="KW-1185">Reference proteome</keyword>
<proteinExistence type="predicted"/>
<dbReference type="EMBL" id="NBNE01009604">
    <property type="protein sequence ID" value="OWY98234.1"/>
    <property type="molecule type" value="Genomic_DNA"/>
</dbReference>
<dbReference type="AlphaFoldDB" id="A0A225UYZ9"/>
<evidence type="ECO:0000313" key="2">
    <source>
        <dbReference type="EMBL" id="OWY98234.1"/>
    </source>
</evidence>
<comment type="caution">
    <text evidence="2">The sequence shown here is derived from an EMBL/GenBank/DDBJ whole genome shotgun (WGS) entry which is preliminary data.</text>
</comment>
<name>A0A225UYZ9_9STRA</name>
<protein>
    <recommendedName>
        <fullName evidence="4">RxLR effector protein</fullName>
    </recommendedName>
</protein>
<evidence type="ECO:0008006" key="4">
    <source>
        <dbReference type="Google" id="ProtNLM"/>
    </source>
</evidence>
<reference evidence="3" key="1">
    <citation type="submission" date="2017-03" db="EMBL/GenBank/DDBJ databases">
        <title>Phytopthora megakarya and P. palmivora, two closely related causual agents of cacao black pod achieved similar genome size and gene model numbers by different mechanisms.</title>
        <authorList>
            <person name="Ali S."/>
            <person name="Shao J."/>
            <person name="Larry D.J."/>
            <person name="Kronmiller B."/>
            <person name="Shen D."/>
            <person name="Strem M.D."/>
            <person name="Melnick R.L."/>
            <person name="Guiltinan M.J."/>
            <person name="Tyler B.M."/>
            <person name="Meinhardt L.W."/>
            <person name="Bailey B.A."/>
        </authorList>
    </citation>
    <scope>NUCLEOTIDE SEQUENCE [LARGE SCALE GENOMIC DNA]</scope>
    <source>
        <strain evidence="3">zdho120</strain>
    </source>
</reference>
<keyword evidence="1" id="KW-0732">Signal</keyword>
<feature type="chain" id="PRO_5012104126" description="RxLR effector protein" evidence="1">
    <location>
        <begin position="23"/>
        <end position="77"/>
    </location>
</feature>
<dbReference type="Proteomes" id="UP000198211">
    <property type="component" value="Unassembled WGS sequence"/>
</dbReference>
<evidence type="ECO:0000313" key="3">
    <source>
        <dbReference type="Proteomes" id="UP000198211"/>
    </source>
</evidence>
<evidence type="ECO:0000256" key="1">
    <source>
        <dbReference type="SAM" id="SignalP"/>
    </source>
</evidence>
<accession>A0A225UYZ9</accession>